<reference evidence="6 7" key="1">
    <citation type="submission" date="2024-09" db="EMBL/GenBank/DDBJ databases">
        <authorList>
            <person name="Sun Q."/>
            <person name="Mori K."/>
        </authorList>
    </citation>
    <scope>NUCLEOTIDE SEQUENCE [LARGE SCALE GENOMIC DNA]</scope>
    <source>
        <strain evidence="6 7">CCM 7538</strain>
    </source>
</reference>
<evidence type="ECO:0000256" key="3">
    <source>
        <dbReference type="ARBA" id="ARBA00022729"/>
    </source>
</evidence>
<evidence type="ECO:0000256" key="2">
    <source>
        <dbReference type="ARBA" id="ARBA00006671"/>
    </source>
</evidence>
<proteinExistence type="inferred from homology"/>
<dbReference type="PANTHER" id="PTHR33420:SF3">
    <property type="entry name" value="FIMBRIAL SUBUNIT ELFA"/>
    <property type="match status" value="1"/>
</dbReference>
<keyword evidence="3 5" id="KW-0732">Signal</keyword>
<organism evidence="6 7">
    <name type="scientific">Gallibacterium melopsittaci</name>
    <dbReference type="NCBI Taxonomy" id="516063"/>
    <lineage>
        <taxon>Bacteria</taxon>
        <taxon>Pseudomonadati</taxon>
        <taxon>Pseudomonadota</taxon>
        <taxon>Gammaproteobacteria</taxon>
        <taxon>Pasteurellales</taxon>
        <taxon>Pasteurellaceae</taxon>
        <taxon>Gallibacterium</taxon>
    </lineage>
</organism>
<dbReference type="InterPro" id="IPR008966">
    <property type="entry name" value="Adhesion_dom_sf"/>
</dbReference>
<evidence type="ECO:0000313" key="6">
    <source>
        <dbReference type="EMBL" id="MFC0323476.1"/>
    </source>
</evidence>
<dbReference type="Proteomes" id="UP001589769">
    <property type="component" value="Unassembled WGS sequence"/>
</dbReference>
<comment type="caution">
    <text evidence="6">The sequence shown here is derived from an EMBL/GenBank/DDBJ whole genome shotgun (WGS) entry which is preliminary data.</text>
</comment>
<feature type="chain" id="PRO_5046751575" evidence="5">
    <location>
        <begin position="24"/>
        <end position="214"/>
    </location>
</feature>
<feature type="signal peptide" evidence="5">
    <location>
        <begin position="1"/>
        <end position="23"/>
    </location>
</feature>
<comment type="similarity">
    <text evidence="2">Belongs to the fimbrial protein family.</text>
</comment>
<dbReference type="Pfam" id="PF16970">
    <property type="entry name" value="FimA"/>
    <property type="match status" value="1"/>
</dbReference>
<comment type="subcellular location">
    <subcellularLocation>
        <location evidence="1">Fimbrium</location>
    </subcellularLocation>
</comment>
<protein>
    <submittedName>
        <fullName evidence="6">Fimbrial protein</fullName>
    </submittedName>
</protein>
<evidence type="ECO:0000313" key="7">
    <source>
        <dbReference type="Proteomes" id="UP001589769"/>
    </source>
</evidence>
<evidence type="ECO:0000256" key="4">
    <source>
        <dbReference type="ARBA" id="ARBA00023263"/>
    </source>
</evidence>
<keyword evidence="7" id="KW-1185">Reference proteome</keyword>
<dbReference type="InterPro" id="IPR050263">
    <property type="entry name" value="Bact_Fimbrial_Adh_Pro"/>
</dbReference>
<dbReference type="EMBL" id="JBHLWA010000035">
    <property type="protein sequence ID" value="MFC0323476.1"/>
    <property type="molecule type" value="Genomic_DNA"/>
</dbReference>
<keyword evidence="4" id="KW-0281">Fimbrium</keyword>
<dbReference type="SUPFAM" id="SSF49401">
    <property type="entry name" value="Bacterial adhesins"/>
    <property type="match status" value="1"/>
</dbReference>
<dbReference type="PANTHER" id="PTHR33420">
    <property type="entry name" value="FIMBRIAL SUBUNIT ELFA-RELATED"/>
    <property type="match status" value="1"/>
</dbReference>
<dbReference type="InterPro" id="IPR039458">
    <property type="entry name" value="FimA-like"/>
</dbReference>
<gene>
    <name evidence="6" type="ORF">ACFFHT_07875</name>
</gene>
<evidence type="ECO:0000256" key="5">
    <source>
        <dbReference type="SAM" id="SignalP"/>
    </source>
</evidence>
<evidence type="ECO:0000256" key="1">
    <source>
        <dbReference type="ARBA" id="ARBA00004561"/>
    </source>
</evidence>
<dbReference type="InterPro" id="IPR036937">
    <property type="entry name" value="Adhesion_dom_fimbrial_sf"/>
</dbReference>
<sequence length="214" mass="22106">MKKLILTTLIAAGLGITAQGAFAAATTGTAGVNHLADSDNPTVNGADGIIQIQGKVVDTTCTITGNAGKNINVDLPVVRTEQLAESGKTAGDTPFDIKLSGCKSPKILANGARAFFDNSNETYVDRATGRLKNIAASAPAQNVTVELLEGDTVINVAGQANNQNTTYKSFTGASATANNQNGSVTLTYKARYHAEGAATAGPVVARVEYQIEYQ</sequence>
<dbReference type="RefSeq" id="WP_382375104.1">
    <property type="nucleotide sequence ID" value="NZ_JBHLWA010000035.1"/>
</dbReference>
<dbReference type="Gene3D" id="2.60.40.1090">
    <property type="entry name" value="Fimbrial-type adhesion domain"/>
    <property type="match status" value="1"/>
</dbReference>
<name>A0ABV6HX74_9PAST</name>
<accession>A0ABV6HX74</accession>